<dbReference type="Proteomes" id="UP000299102">
    <property type="component" value="Unassembled WGS sequence"/>
</dbReference>
<protein>
    <submittedName>
        <fullName evidence="2">Uncharacterized protein</fullName>
    </submittedName>
</protein>
<evidence type="ECO:0000313" key="2">
    <source>
        <dbReference type="EMBL" id="GBP38792.1"/>
    </source>
</evidence>
<organism evidence="2 3">
    <name type="scientific">Eumeta variegata</name>
    <name type="common">Bagworm moth</name>
    <name type="synonym">Eumeta japonica</name>
    <dbReference type="NCBI Taxonomy" id="151549"/>
    <lineage>
        <taxon>Eukaryota</taxon>
        <taxon>Metazoa</taxon>
        <taxon>Ecdysozoa</taxon>
        <taxon>Arthropoda</taxon>
        <taxon>Hexapoda</taxon>
        <taxon>Insecta</taxon>
        <taxon>Pterygota</taxon>
        <taxon>Neoptera</taxon>
        <taxon>Endopterygota</taxon>
        <taxon>Lepidoptera</taxon>
        <taxon>Glossata</taxon>
        <taxon>Ditrysia</taxon>
        <taxon>Tineoidea</taxon>
        <taxon>Psychidae</taxon>
        <taxon>Oiketicinae</taxon>
        <taxon>Eumeta</taxon>
    </lineage>
</organism>
<evidence type="ECO:0000313" key="3">
    <source>
        <dbReference type="Proteomes" id="UP000299102"/>
    </source>
</evidence>
<keyword evidence="3" id="KW-1185">Reference proteome</keyword>
<proteinExistence type="predicted"/>
<comment type="caution">
    <text evidence="2">The sequence shown here is derived from an EMBL/GenBank/DDBJ whole genome shotgun (WGS) entry which is preliminary data.</text>
</comment>
<dbReference type="AlphaFoldDB" id="A0A4C1VK55"/>
<accession>A0A4C1VK55</accession>
<sequence length="129" mass="14118">MLLSKGVSKDVNKCSCRLGNFESECEGRDRNTRKAFVSEDAHYGVLSFAVAQWEEMPPAPARPAGGQLAAFLSTPADLLRNNHRAVQVSLATVVSQSLTRRRRRRSTPHRGDLSEASPQVAAARARAIM</sequence>
<dbReference type="EMBL" id="BGZK01000354">
    <property type="protein sequence ID" value="GBP38792.1"/>
    <property type="molecule type" value="Genomic_DNA"/>
</dbReference>
<name>A0A4C1VK55_EUMVA</name>
<feature type="compositionally biased region" description="Basic residues" evidence="1">
    <location>
        <begin position="99"/>
        <end position="108"/>
    </location>
</feature>
<feature type="region of interest" description="Disordered" evidence="1">
    <location>
        <begin position="97"/>
        <end position="120"/>
    </location>
</feature>
<gene>
    <name evidence="2" type="ORF">EVAR_33541_1</name>
</gene>
<reference evidence="2 3" key="1">
    <citation type="journal article" date="2019" name="Commun. Biol.">
        <title>The bagworm genome reveals a unique fibroin gene that provides high tensile strength.</title>
        <authorList>
            <person name="Kono N."/>
            <person name="Nakamura H."/>
            <person name="Ohtoshi R."/>
            <person name="Tomita M."/>
            <person name="Numata K."/>
            <person name="Arakawa K."/>
        </authorList>
    </citation>
    <scope>NUCLEOTIDE SEQUENCE [LARGE SCALE GENOMIC DNA]</scope>
</reference>
<evidence type="ECO:0000256" key="1">
    <source>
        <dbReference type="SAM" id="MobiDB-lite"/>
    </source>
</evidence>